<dbReference type="EnsemblMetazoa" id="GBRI037240-RA">
    <property type="protein sequence ID" value="GBRI037240-PA"/>
    <property type="gene ID" value="GBRI037240"/>
</dbReference>
<dbReference type="VEuPathDB" id="VectorBase:GBRI037240"/>
<evidence type="ECO:0000313" key="2">
    <source>
        <dbReference type="Proteomes" id="UP000091820"/>
    </source>
</evidence>
<reference evidence="2" key="1">
    <citation type="submission" date="2014-03" db="EMBL/GenBank/DDBJ databases">
        <authorList>
            <person name="Aksoy S."/>
            <person name="Warren W."/>
            <person name="Wilson R.K."/>
        </authorList>
    </citation>
    <scope>NUCLEOTIDE SEQUENCE [LARGE SCALE GENOMIC DNA]</scope>
    <source>
        <strain evidence="2">IAEA</strain>
    </source>
</reference>
<sequence>MRKLYFTLKNKFEALRMGCFEGLNVRSYEGMQVRRFADMKVRSMKKARMYEDYEKLCWFYVRECEDMKREPMKNRSCQKSTSKISSIKKVTFDATDASEHNHNTRVWLMIA</sequence>
<dbReference type="AlphaFoldDB" id="A0A1A9WYF8"/>
<name>A0A1A9WYF8_9MUSC</name>
<dbReference type="Proteomes" id="UP000091820">
    <property type="component" value="Unassembled WGS sequence"/>
</dbReference>
<keyword evidence="2" id="KW-1185">Reference proteome</keyword>
<evidence type="ECO:0000313" key="1">
    <source>
        <dbReference type="EnsemblMetazoa" id="GBRI037240-PA"/>
    </source>
</evidence>
<accession>A0A1A9WYF8</accession>
<reference evidence="1" key="2">
    <citation type="submission" date="2020-05" db="UniProtKB">
        <authorList>
            <consortium name="EnsemblMetazoa"/>
        </authorList>
    </citation>
    <scope>IDENTIFICATION</scope>
    <source>
        <strain evidence="1">IAEA</strain>
    </source>
</reference>
<protein>
    <submittedName>
        <fullName evidence="1">Uncharacterized protein</fullName>
    </submittedName>
</protein>
<proteinExistence type="predicted"/>
<organism evidence="1 2">
    <name type="scientific">Glossina brevipalpis</name>
    <dbReference type="NCBI Taxonomy" id="37001"/>
    <lineage>
        <taxon>Eukaryota</taxon>
        <taxon>Metazoa</taxon>
        <taxon>Ecdysozoa</taxon>
        <taxon>Arthropoda</taxon>
        <taxon>Hexapoda</taxon>
        <taxon>Insecta</taxon>
        <taxon>Pterygota</taxon>
        <taxon>Neoptera</taxon>
        <taxon>Endopterygota</taxon>
        <taxon>Diptera</taxon>
        <taxon>Brachycera</taxon>
        <taxon>Muscomorpha</taxon>
        <taxon>Hippoboscoidea</taxon>
        <taxon>Glossinidae</taxon>
        <taxon>Glossina</taxon>
    </lineage>
</organism>